<proteinExistence type="predicted"/>
<dbReference type="SMART" id="SM00327">
    <property type="entry name" value="VWA"/>
    <property type="match status" value="1"/>
</dbReference>
<keyword evidence="4 5" id="KW-0472">Membrane</keyword>
<evidence type="ECO:0000259" key="6">
    <source>
        <dbReference type="PROSITE" id="PS50234"/>
    </source>
</evidence>
<feature type="domain" description="VWFA" evidence="6">
    <location>
        <begin position="104"/>
        <end position="311"/>
    </location>
</feature>
<dbReference type="PANTHER" id="PTHR22550">
    <property type="entry name" value="SPORE GERMINATION PROTEIN"/>
    <property type="match status" value="1"/>
</dbReference>
<dbReference type="RefSeq" id="WP_068265769.1">
    <property type="nucleotide sequence ID" value="NZ_LWSK01000097.1"/>
</dbReference>
<comment type="caution">
    <text evidence="7">The sequence shown here is derived from an EMBL/GenBank/DDBJ whole genome shotgun (WGS) entry which is preliminary data.</text>
</comment>
<evidence type="ECO:0000256" key="2">
    <source>
        <dbReference type="ARBA" id="ARBA00022692"/>
    </source>
</evidence>
<sequence>MDSGMMDFGSGIRDVQIGNPAYGLFGWFLAACVAVIVFAVLWRIKARRSLATPSRLRSVLGENATRVSLIRAVLVFLSIGFLVIAAMDIRWGRVSREVPQRGIEVLFALDVSRSMLAEDVAPNRLERAKQMIKDTLAEMAGDSVGLVLFAGESRQVIPITSHYDEFRQRLDSVQPADVYRGGSRLGDAIRVSKKAFLNDGATSKAIVLMTDGEDMESDPIEAAKTAFEEDGVTIFTIGLGDMQQGARIPIQSRTGKQYVQYRGQPVLSKLDGKVLQQIADVAGGDCILAGTKQVNMADFYNGYLAPLPDSIVQTKSVDNYEARFQWFLAPAIALLLLELTIAGRRQG</sequence>
<keyword evidence="1" id="KW-1003">Cell membrane</keyword>
<gene>
    <name evidence="7" type="ORF">LF1_20920</name>
</gene>
<evidence type="ECO:0000313" key="7">
    <source>
        <dbReference type="EMBL" id="KAA1259558.1"/>
    </source>
</evidence>
<evidence type="ECO:0000256" key="1">
    <source>
        <dbReference type="ARBA" id="ARBA00022475"/>
    </source>
</evidence>
<dbReference type="EMBL" id="VRLW01000001">
    <property type="protein sequence ID" value="KAA1259558.1"/>
    <property type="molecule type" value="Genomic_DNA"/>
</dbReference>
<evidence type="ECO:0000256" key="3">
    <source>
        <dbReference type="ARBA" id="ARBA00022989"/>
    </source>
</evidence>
<evidence type="ECO:0000256" key="5">
    <source>
        <dbReference type="SAM" id="Phobius"/>
    </source>
</evidence>
<feature type="transmembrane region" description="Helical" evidence="5">
    <location>
        <begin position="20"/>
        <end position="42"/>
    </location>
</feature>
<reference evidence="7 8" key="1">
    <citation type="submission" date="2019-08" db="EMBL/GenBank/DDBJ databases">
        <title>Deep-cultivation of Planctomycetes and their phenomic and genomic characterization uncovers novel biology.</title>
        <authorList>
            <person name="Wiegand S."/>
            <person name="Jogler M."/>
            <person name="Boedeker C."/>
            <person name="Pinto D."/>
            <person name="Vollmers J."/>
            <person name="Rivas-Marin E."/>
            <person name="Kohn T."/>
            <person name="Peeters S.H."/>
            <person name="Heuer A."/>
            <person name="Rast P."/>
            <person name="Oberbeckmann S."/>
            <person name="Bunk B."/>
            <person name="Jeske O."/>
            <person name="Meyerdierks A."/>
            <person name="Storesund J.E."/>
            <person name="Kallscheuer N."/>
            <person name="Luecker S."/>
            <person name="Lage O.M."/>
            <person name="Pohl T."/>
            <person name="Merkel B.J."/>
            <person name="Hornburger P."/>
            <person name="Mueller R.-W."/>
            <person name="Bruemmer F."/>
            <person name="Labrenz M."/>
            <person name="Spormann A.M."/>
            <person name="Op Den Camp H."/>
            <person name="Overmann J."/>
            <person name="Amann R."/>
            <person name="Jetten M.S.M."/>
            <person name="Mascher T."/>
            <person name="Medema M.H."/>
            <person name="Devos D.P."/>
            <person name="Kaster A.-K."/>
            <person name="Ovreas L."/>
            <person name="Rohde M."/>
            <person name="Galperin M.Y."/>
            <person name="Jogler C."/>
        </authorList>
    </citation>
    <scope>NUCLEOTIDE SEQUENCE [LARGE SCALE GENOMIC DNA]</scope>
    <source>
        <strain evidence="7 8">LF1</strain>
    </source>
</reference>
<dbReference type="InterPro" id="IPR036465">
    <property type="entry name" value="vWFA_dom_sf"/>
</dbReference>
<accession>A0A5B1CEI0</accession>
<dbReference type="Gene3D" id="3.40.50.410">
    <property type="entry name" value="von Willebrand factor, type A domain"/>
    <property type="match status" value="1"/>
</dbReference>
<dbReference type="PROSITE" id="PS50234">
    <property type="entry name" value="VWFA"/>
    <property type="match status" value="1"/>
</dbReference>
<dbReference type="InterPro" id="IPR050768">
    <property type="entry name" value="UPF0353/GerABKA_families"/>
</dbReference>
<name>A0A5B1CEI0_9BACT</name>
<keyword evidence="8" id="KW-1185">Reference proteome</keyword>
<dbReference type="PANTHER" id="PTHR22550:SF5">
    <property type="entry name" value="LEUCINE ZIPPER PROTEIN 4"/>
    <property type="match status" value="1"/>
</dbReference>
<evidence type="ECO:0000256" key="4">
    <source>
        <dbReference type="ARBA" id="ARBA00023136"/>
    </source>
</evidence>
<organism evidence="7 8">
    <name type="scientific">Rubripirellula obstinata</name>
    <dbReference type="NCBI Taxonomy" id="406547"/>
    <lineage>
        <taxon>Bacteria</taxon>
        <taxon>Pseudomonadati</taxon>
        <taxon>Planctomycetota</taxon>
        <taxon>Planctomycetia</taxon>
        <taxon>Pirellulales</taxon>
        <taxon>Pirellulaceae</taxon>
        <taxon>Rubripirellula</taxon>
    </lineage>
</organism>
<keyword evidence="3 5" id="KW-1133">Transmembrane helix</keyword>
<dbReference type="Proteomes" id="UP000322699">
    <property type="component" value="Unassembled WGS sequence"/>
</dbReference>
<evidence type="ECO:0000313" key="8">
    <source>
        <dbReference type="Proteomes" id="UP000322699"/>
    </source>
</evidence>
<protein>
    <submittedName>
        <fullName evidence="7">von Willebrand factor type A domain protein</fullName>
    </submittedName>
</protein>
<dbReference type="InterPro" id="IPR002035">
    <property type="entry name" value="VWF_A"/>
</dbReference>
<dbReference type="Pfam" id="PF13519">
    <property type="entry name" value="VWA_2"/>
    <property type="match status" value="1"/>
</dbReference>
<dbReference type="SUPFAM" id="SSF53300">
    <property type="entry name" value="vWA-like"/>
    <property type="match status" value="1"/>
</dbReference>
<dbReference type="AlphaFoldDB" id="A0A5B1CEI0"/>
<feature type="transmembrane region" description="Helical" evidence="5">
    <location>
        <begin position="63"/>
        <end position="87"/>
    </location>
</feature>
<dbReference type="OrthoDB" id="9781333at2"/>
<keyword evidence="2 5" id="KW-0812">Transmembrane</keyword>